<protein>
    <submittedName>
        <fullName evidence="4">NHL repeat containing protein</fullName>
    </submittedName>
</protein>
<reference evidence="4 5" key="1">
    <citation type="journal article" date="2013" name="Mar. Genomics">
        <title>Expression of sulfatases in Rhodopirellula baltica and the diversity of sulfatases in the genus Rhodopirellula.</title>
        <authorList>
            <person name="Wegner C.E."/>
            <person name="Richter-Heitmann T."/>
            <person name="Klindworth A."/>
            <person name="Klockow C."/>
            <person name="Richter M."/>
            <person name="Achstetter T."/>
            <person name="Glockner F.O."/>
            <person name="Harder J."/>
        </authorList>
    </citation>
    <scope>NUCLEOTIDE SEQUENCE [LARGE SCALE GENOMIC DNA]</scope>
    <source>
        <strain evidence="4 5">SM1</strain>
    </source>
</reference>
<keyword evidence="1" id="KW-0677">Repeat</keyword>
<organism evidence="4 5">
    <name type="scientific">Rhodopirellula maiorica SM1</name>
    <dbReference type="NCBI Taxonomy" id="1265738"/>
    <lineage>
        <taxon>Bacteria</taxon>
        <taxon>Pseudomonadati</taxon>
        <taxon>Planctomycetota</taxon>
        <taxon>Planctomycetia</taxon>
        <taxon>Pirellulales</taxon>
        <taxon>Pirellulaceae</taxon>
        <taxon>Novipirellula</taxon>
    </lineage>
</organism>
<evidence type="ECO:0000256" key="2">
    <source>
        <dbReference type="SAM" id="MobiDB-lite"/>
    </source>
</evidence>
<dbReference type="Proteomes" id="UP000011991">
    <property type="component" value="Unassembled WGS sequence"/>
</dbReference>
<keyword evidence="3" id="KW-0732">Signal</keyword>
<feature type="region of interest" description="Disordered" evidence="2">
    <location>
        <begin position="26"/>
        <end position="68"/>
    </location>
</feature>
<dbReference type="PATRIC" id="fig|1265738.3.peg.5292"/>
<sequence>MTTMKSSCFLAVVAVSISCWLTSVSQSLPGQSPDTALPRVWAGTGASPSSSARYPNPPTKRSPAATSLGNPFGIEIIEDKVWITTVDDHCIWRASINRDTSASPSEQRGESDDATLVRVAGCGEKGYSGDGGSALQATFNWPHEVRVDRDGNLIVADTRNHVIRRIDAKTNIVTTIAGDGVEGFSGDGGPATEARLKHPHSVVLDGEDGVLIADTHNHRIRRLDLRTGLIETIAGTGAGKLPTDGALARQATLYGPRSLAIDKQSIWIALREGNSIWRIDRASGRIHHVAGSGKKGRSGDGGPATEATFNGPKGLVMDDQRRLLVVDTENHLIRRIDVDANTVETVLGNGALKLKRPHGIAYANGFGYLLGDSENHQVVHGNP</sequence>
<evidence type="ECO:0000256" key="3">
    <source>
        <dbReference type="SAM" id="SignalP"/>
    </source>
</evidence>
<dbReference type="InterPro" id="IPR011042">
    <property type="entry name" value="6-blade_b-propeller_TolB-like"/>
</dbReference>
<keyword evidence="5" id="KW-1185">Reference proteome</keyword>
<evidence type="ECO:0000313" key="4">
    <source>
        <dbReference type="EMBL" id="EMI17797.1"/>
    </source>
</evidence>
<name>M5RR03_9BACT</name>
<proteinExistence type="predicted"/>
<dbReference type="Gene3D" id="2.120.10.30">
    <property type="entry name" value="TolB, C-terminal domain"/>
    <property type="match status" value="2"/>
</dbReference>
<dbReference type="PANTHER" id="PTHR46388">
    <property type="entry name" value="NHL REPEAT-CONTAINING PROTEIN 2"/>
    <property type="match status" value="1"/>
</dbReference>
<feature type="region of interest" description="Disordered" evidence="2">
    <location>
        <begin position="289"/>
        <end position="312"/>
    </location>
</feature>
<dbReference type="EMBL" id="ANOG01000746">
    <property type="protein sequence ID" value="EMI17797.1"/>
    <property type="molecule type" value="Genomic_DNA"/>
</dbReference>
<dbReference type="SUPFAM" id="SSF63825">
    <property type="entry name" value="YWTD domain"/>
    <property type="match status" value="1"/>
</dbReference>
<feature type="signal peptide" evidence="3">
    <location>
        <begin position="1"/>
        <end position="25"/>
    </location>
</feature>
<dbReference type="PANTHER" id="PTHR46388:SF2">
    <property type="entry name" value="NHL REPEAT-CONTAINING PROTEIN 2"/>
    <property type="match status" value="1"/>
</dbReference>
<dbReference type="InterPro" id="IPR001258">
    <property type="entry name" value="NHL_repeat"/>
</dbReference>
<accession>M5RR03</accession>
<dbReference type="Pfam" id="PF01436">
    <property type="entry name" value="NHL"/>
    <property type="match status" value="3"/>
</dbReference>
<gene>
    <name evidence="4" type="ORF">RMSM_05274</name>
</gene>
<dbReference type="PROSITE" id="PS51257">
    <property type="entry name" value="PROKAR_LIPOPROTEIN"/>
    <property type="match status" value="1"/>
</dbReference>
<comment type="caution">
    <text evidence="4">The sequence shown here is derived from an EMBL/GenBank/DDBJ whole genome shotgun (WGS) entry which is preliminary data.</text>
</comment>
<evidence type="ECO:0000313" key="5">
    <source>
        <dbReference type="Proteomes" id="UP000011991"/>
    </source>
</evidence>
<evidence type="ECO:0000256" key="1">
    <source>
        <dbReference type="ARBA" id="ARBA00022737"/>
    </source>
</evidence>
<feature type="chain" id="PRO_5004070763" evidence="3">
    <location>
        <begin position="26"/>
        <end position="383"/>
    </location>
</feature>
<dbReference type="AlphaFoldDB" id="M5RR03"/>